<organism evidence="2 3">
    <name type="scientific">Chryseobacterium shigense</name>
    <dbReference type="NCBI Taxonomy" id="297244"/>
    <lineage>
        <taxon>Bacteria</taxon>
        <taxon>Pseudomonadati</taxon>
        <taxon>Bacteroidota</taxon>
        <taxon>Flavobacteriia</taxon>
        <taxon>Flavobacteriales</taxon>
        <taxon>Weeksellaceae</taxon>
        <taxon>Chryseobacterium group</taxon>
        <taxon>Chryseobacterium</taxon>
    </lineage>
</organism>
<reference evidence="3" key="1">
    <citation type="submission" date="2017-01" db="EMBL/GenBank/DDBJ databases">
        <authorList>
            <person name="Varghese N."/>
            <person name="Submissions S."/>
        </authorList>
    </citation>
    <scope>NUCLEOTIDE SEQUENCE [LARGE SCALE GENOMIC DNA]</scope>
    <source>
        <strain evidence="3">DSM 17126</strain>
    </source>
</reference>
<dbReference type="CDD" id="cd12810">
    <property type="entry name" value="Esterase_713_like-3"/>
    <property type="match status" value="1"/>
</dbReference>
<keyword evidence="1" id="KW-0732">Signal</keyword>
<proteinExistence type="predicted"/>
<dbReference type="PANTHER" id="PTHR43194">
    <property type="entry name" value="HYDROLASE ALPHA/BETA FOLD FAMILY"/>
    <property type="match status" value="1"/>
</dbReference>
<feature type="chain" id="PRO_5012907548" description="Alpha/beta hydrolase family protein" evidence="1">
    <location>
        <begin position="25"/>
        <end position="367"/>
    </location>
</feature>
<dbReference type="OrthoDB" id="256394at2"/>
<feature type="signal peptide" evidence="1">
    <location>
        <begin position="1"/>
        <end position="24"/>
    </location>
</feature>
<evidence type="ECO:0000313" key="2">
    <source>
        <dbReference type="EMBL" id="SIS28644.1"/>
    </source>
</evidence>
<accession>A0A1N7HUV6</accession>
<dbReference type="SUPFAM" id="SSF53474">
    <property type="entry name" value="alpha/beta-Hydrolases"/>
    <property type="match status" value="1"/>
</dbReference>
<dbReference type="Gene3D" id="3.40.50.1820">
    <property type="entry name" value="alpha/beta hydrolase"/>
    <property type="match status" value="1"/>
</dbReference>
<gene>
    <name evidence="2" type="ORF">SAMN05421639_101230</name>
</gene>
<keyword evidence="3" id="KW-1185">Reference proteome</keyword>
<evidence type="ECO:0000256" key="1">
    <source>
        <dbReference type="SAM" id="SignalP"/>
    </source>
</evidence>
<name>A0A1N7HUV6_9FLAO</name>
<sequence>MMNKYFTLLITVSLLLSTTVSSNAQTSKKQTPLVIQEQGSFAVGGTVLKAAGTFDPIKQGAYHPAGVDPAGQTLHGDHAAVYYQIPVKAKKYPIVFWHGHGESSRCWQTTPDGREGFQTIFLRKNYPVYLIDQPRRGNAGRSTQSGTLTASPDEQLWFGIFRIGIYPDYYPNVQFSKDPKALEQFYRQMVPNTGPYDAKLNIEAVDTLFNTLGKGILVTHSQSGGPGWLTAVKNPNIKAVISYEPGGDFVFPDGEAPTSIVLGGRTITPPTIPMEDFMKLTKIPIIIYYGDHIPDQPSTNPGQEQWRAFLEVARKWAETVNKHGGDATVVHLPKVGIKGNTHFPFSDLNNLEIADLTSKWLEEKRLN</sequence>
<protein>
    <recommendedName>
        <fullName evidence="4">Alpha/beta hydrolase family protein</fullName>
    </recommendedName>
</protein>
<dbReference type="InterPro" id="IPR029058">
    <property type="entry name" value="AB_hydrolase_fold"/>
</dbReference>
<dbReference type="InterPro" id="IPR050228">
    <property type="entry name" value="Carboxylesterase_BioH"/>
</dbReference>
<evidence type="ECO:0008006" key="4">
    <source>
        <dbReference type="Google" id="ProtNLM"/>
    </source>
</evidence>
<evidence type="ECO:0000313" key="3">
    <source>
        <dbReference type="Proteomes" id="UP000186373"/>
    </source>
</evidence>
<dbReference type="EMBL" id="FTNY01000001">
    <property type="protein sequence ID" value="SIS28644.1"/>
    <property type="molecule type" value="Genomic_DNA"/>
</dbReference>
<dbReference type="Proteomes" id="UP000186373">
    <property type="component" value="Unassembled WGS sequence"/>
</dbReference>
<dbReference type="AlphaFoldDB" id="A0A1N7HUV6"/>
<dbReference type="PANTHER" id="PTHR43194:SF4">
    <property type="entry name" value="AB HYDROLASE-1 DOMAIN-CONTAINING PROTEIN"/>
    <property type="match status" value="1"/>
</dbReference>